<gene>
    <name evidence="2" type="ORF">PVAP13_6NG337050</name>
</gene>
<evidence type="ECO:0000313" key="2">
    <source>
        <dbReference type="EMBL" id="KAG2580366.1"/>
    </source>
</evidence>
<protein>
    <submittedName>
        <fullName evidence="2">Uncharacterized protein</fullName>
    </submittedName>
</protein>
<proteinExistence type="predicted"/>
<dbReference type="Proteomes" id="UP000823388">
    <property type="component" value="Chromosome 6N"/>
</dbReference>
<accession>A0A8T0R4X5</accession>
<feature type="compositionally biased region" description="Basic and acidic residues" evidence="1">
    <location>
        <begin position="28"/>
        <end position="40"/>
    </location>
</feature>
<feature type="region of interest" description="Disordered" evidence="1">
    <location>
        <begin position="151"/>
        <end position="175"/>
    </location>
</feature>
<feature type="compositionally biased region" description="Low complexity" evidence="1">
    <location>
        <begin position="50"/>
        <end position="70"/>
    </location>
</feature>
<feature type="region of interest" description="Disordered" evidence="1">
    <location>
        <begin position="1"/>
        <end position="123"/>
    </location>
</feature>
<reference evidence="2" key="1">
    <citation type="submission" date="2020-05" db="EMBL/GenBank/DDBJ databases">
        <title>WGS assembly of Panicum virgatum.</title>
        <authorList>
            <person name="Lovell J.T."/>
            <person name="Jenkins J."/>
            <person name="Shu S."/>
            <person name="Juenger T.E."/>
            <person name="Schmutz J."/>
        </authorList>
    </citation>
    <scope>NUCLEOTIDE SEQUENCE</scope>
    <source>
        <strain evidence="2">AP13</strain>
    </source>
</reference>
<organism evidence="2 3">
    <name type="scientific">Panicum virgatum</name>
    <name type="common">Blackwell switchgrass</name>
    <dbReference type="NCBI Taxonomy" id="38727"/>
    <lineage>
        <taxon>Eukaryota</taxon>
        <taxon>Viridiplantae</taxon>
        <taxon>Streptophyta</taxon>
        <taxon>Embryophyta</taxon>
        <taxon>Tracheophyta</taxon>
        <taxon>Spermatophyta</taxon>
        <taxon>Magnoliopsida</taxon>
        <taxon>Liliopsida</taxon>
        <taxon>Poales</taxon>
        <taxon>Poaceae</taxon>
        <taxon>PACMAD clade</taxon>
        <taxon>Panicoideae</taxon>
        <taxon>Panicodae</taxon>
        <taxon>Paniceae</taxon>
        <taxon>Panicinae</taxon>
        <taxon>Panicum</taxon>
        <taxon>Panicum sect. Hiantes</taxon>
    </lineage>
</organism>
<feature type="compositionally biased region" description="Pro residues" evidence="1">
    <location>
        <begin position="1"/>
        <end position="14"/>
    </location>
</feature>
<evidence type="ECO:0000256" key="1">
    <source>
        <dbReference type="SAM" id="MobiDB-lite"/>
    </source>
</evidence>
<comment type="caution">
    <text evidence="2">The sequence shown here is derived from an EMBL/GenBank/DDBJ whole genome shotgun (WGS) entry which is preliminary data.</text>
</comment>
<dbReference type="EMBL" id="CM029048">
    <property type="protein sequence ID" value="KAG2580366.1"/>
    <property type="molecule type" value="Genomic_DNA"/>
</dbReference>
<dbReference type="AlphaFoldDB" id="A0A8T0R4X5"/>
<evidence type="ECO:0000313" key="3">
    <source>
        <dbReference type="Proteomes" id="UP000823388"/>
    </source>
</evidence>
<keyword evidence="3" id="KW-1185">Reference proteome</keyword>
<feature type="compositionally biased region" description="Basic residues" evidence="1">
    <location>
        <begin position="151"/>
        <end position="170"/>
    </location>
</feature>
<name>A0A8T0R4X5_PANVG</name>
<sequence>MPSPSSSSAPPPRPVDGSVRLPIALADGRGRRTTSRERFQLVRRPRLRHPVSLAHAAALPSPSRRPLASLEASGHLSAAPPRSLTPVPTTDPRPGTRPLAPLAPGLLSIGPPPLRQSTPSAGRGFAHAADPLGLAPSLLSSIRADPAALHRRIGRRSARAAAQPRRRRRRTEPSLSHALHLAGLVAVEVPFSPGW</sequence>